<dbReference type="InterPro" id="IPR018219">
    <property type="entry name" value="Tpx_CS"/>
</dbReference>
<keyword evidence="4 6" id="KW-1015">Disulfide bond</keyword>
<keyword evidence="3 6" id="KW-0560">Oxidoreductase</keyword>
<feature type="disulfide bond" description="Redox-active" evidence="6">
    <location>
        <begin position="60"/>
        <end position="94"/>
    </location>
</feature>
<keyword evidence="5 6" id="KW-0676">Redox-active center</keyword>
<comment type="function">
    <text evidence="6">Thiol-specific peroxidase that catalyzes the reduction of hydrogen peroxide and organic hydroperoxides to water and alcohols, respectively. Plays a role in cell protection against oxidative stress by detoxifying peroxides.</text>
</comment>
<evidence type="ECO:0000256" key="5">
    <source>
        <dbReference type="ARBA" id="ARBA00023284"/>
    </source>
</evidence>
<proteinExistence type="inferred from homology"/>
<evidence type="ECO:0000259" key="7">
    <source>
        <dbReference type="PROSITE" id="PS51352"/>
    </source>
</evidence>
<dbReference type="PATRIC" id="fig|516051.4.peg.3021"/>
<sequence>MATVTLKGNEIHTLGNLPEKGSQAPDFTLVTNDLSTVSLADYKGHKLVLNIFPSIDTGTCAQSVRQFNEEAAELENTIVLCISKDLPFAQSRFCGAEGIDNVETLSDYRDGNFGKSYKVEFTDGPLKGLLSRSVVVIDEQGTVLYTEQVSETVDEPNYKAALEALMDA</sequence>
<dbReference type="PROSITE" id="PS01265">
    <property type="entry name" value="TPX"/>
    <property type="match status" value="1"/>
</dbReference>
<dbReference type="PANTHER" id="PTHR43110:SF1">
    <property type="entry name" value="THIOL PEROXIDASE"/>
    <property type="match status" value="1"/>
</dbReference>
<feature type="active site" description="Cysteine sulfenic acid (-SOH) intermediate" evidence="6">
    <location>
        <position position="60"/>
    </location>
</feature>
<dbReference type="InterPro" id="IPR013740">
    <property type="entry name" value="Redoxin"/>
</dbReference>
<dbReference type="PROSITE" id="PS51352">
    <property type="entry name" value="THIOREDOXIN_2"/>
    <property type="match status" value="1"/>
</dbReference>
<dbReference type="Proteomes" id="UP000032726">
    <property type="component" value="Chromosome"/>
</dbReference>
<dbReference type="RefSeq" id="WP_045803021.1">
    <property type="nucleotide sequence ID" value="NZ_CP011071.1"/>
</dbReference>
<name>A0A0D5YW60_9FLAO</name>
<dbReference type="EMBL" id="CP011071">
    <property type="protein sequence ID" value="AKA36495.1"/>
    <property type="molecule type" value="Genomic_DNA"/>
</dbReference>
<evidence type="ECO:0000313" key="8">
    <source>
        <dbReference type="EMBL" id="AKA36495.1"/>
    </source>
</evidence>
<dbReference type="Pfam" id="PF08534">
    <property type="entry name" value="Redoxin"/>
    <property type="match status" value="1"/>
</dbReference>
<dbReference type="InterPro" id="IPR002065">
    <property type="entry name" value="TPX"/>
</dbReference>
<dbReference type="CDD" id="cd03014">
    <property type="entry name" value="PRX_Atyp2cys"/>
    <property type="match status" value="1"/>
</dbReference>
<evidence type="ECO:0000313" key="9">
    <source>
        <dbReference type="Proteomes" id="UP000032726"/>
    </source>
</evidence>
<dbReference type="STRING" id="516051.VC82_2950"/>
<keyword evidence="2 6" id="KW-0049">Antioxidant</keyword>
<evidence type="ECO:0000256" key="6">
    <source>
        <dbReference type="HAMAP-Rule" id="MF_00269"/>
    </source>
</evidence>
<dbReference type="InterPro" id="IPR013766">
    <property type="entry name" value="Thioredoxin_domain"/>
</dbReference>
<dbReference type="GO" id="GO:0008379">
    <property type="term" value="F:thioredoxin peroxidase activity"/>
    <property type="evidence" value="ECO:0007669"/>
    <property type="project" value="UniProtKB-UniRule"/>
</dbReference>
<dbReference type="KEGG" id="mlt:VC82_2950"/>
<keyword evidence="1 6" id="KW-0575">Peroxidase</keyword>
<evidence type="ECO:0000256" key="3">
    <source>
        <dbReference type="ARBA" id="ARBA00023002"/>
    </source>
</evidence>
<organism evidence="8 9">
    <name type="scientific">Flagellimonas lutaonensis</name>
    <dbReference type="NCBI Taxonomy" id="516051"/>
    <lineage>
        <taxon>Bacteria</taxon>
        <taxon>Pseudomonadati</taxon>
        <taxon>Bacteroidota</taxon>
        <taxon>Flavobacteriia</taxon>
        <taxon>Flavobacteriales</taxon>
        <taxon>Flavobacteriaceae</taxon>
        <taxon>Flagellimonas</taxon>
    </lineage>
</organism>
<protein>
    <recommendedName>
        <fullName evidence="6">Thiol peroxidase</fullName>
        <shortName evidence="6">Tpx</shortName>
        <ecNumber evidence="6">1.11.1.24</ecNumber>
    </recommendedName>
    <alternativeName>
        <fullName evidence="6">Peroxiredoxin tpx</fullName>
        <shortName evidence="6">Prx</shortName>
    </alternativeName>
    <alternativeName>
        <fullName evidence="6">Thioredoxin peroxidase</fullName>
    </alternativeName>
    <alternativeName>
        <fullName evidence="6">Thioredoxin-dependent peroxiredoxin</fullName>
    </alternativeName>
</protein>
<dbReference type="InterPro" id="IPR036249">
    <property type="entry name" value="Thioredoxin-like_sf"/>
</dbReference>
<feature type="domain" description="Thioredoxin" evidence="7">
    <location>
        <begin position="18"/>
        <end position="167"/>
    </location>
</feature>
<dbReference type="SUPFAM" id="SSF52833">
    <property type="entry name" value="Thioredoxin-like"/>
    <property type="match status" value="1"/>
</dbReference>
<dbReference type="EC" id="1.11.1.24" evidence="6"/>
<evidence type="ECO:0000256" key="1">
    <source>
        <dbReference type="ARBA" id="ARBA00022559"/>
    </source>
</evidence>
<reference evidence="8 9" key="1">
    <citation type="submission" date="2015-03" db="EMBL/GenBank/DDBJ databases">
        <title>Complete genome sequence of Muricauda lutaonensis CC-HSB-11T, isolated from a coastal hot spring.</title>
        <authorList>
            <person name="Kim K.M."/>
        </authorList>
    </citation>
    <scope>NUCLEOTIDE SEQUENCE [LARGE SCALE GENOMIC DNA]</scope>
    <source>
        <strain evidence="8 9">CC-HSB-11</strain>
    </source>
</reference>
<dbReference type="HOGENOM" id="CLU_042529_12_2_10"/>
<evidence type="ECO:0000256" key="2">
    <source>
        <dbReference type="ARBA" id="ARBA00022862"/>
    </source>
</evidence>
<accession>A0A0D5YW60</accession>
<comment type="similarity">
    <text evidence="6">Belongs to the peroxiredoxin family. Tpx subfamily.</text>
</comment>
<keyword evidence="9" id="KW-1185">Reference proteome</keyword>
<comment type="catalytic activity">
    <reaction evidence="6">
        <text>a hydroperoxide + [thioredoxin]-dithiol = an alcohol + [thioredoxin]-disulfide + H2O</text>
        <dbReference type="Rhea" id="RHEA:62620"/>
        <dbReference type="Rhea" id="RHEA-COMP:10698"/>
        <dbReference type="Rhea" id="RHEA-COMP:10700"/>
        <dbReference type="ChEBI" id="CHEBI:15377"/>
        <dbReference type="ChEBI" id="CHEBI:29950"/>
        <dbReference type="ChEBI" id="CHEBI:30879"/>
        <dbReference type="ChEBI" id="CHEBI:35924"/>
        <dbReference type="ChEBI" id="CHEBI:50058"/>
        <dbReference type="EC" id="1.11.1.24"/>
    </reaction>
</comment>
<comment type="subunit">
    <text evidence="6">Homodimer.</text>
</comment>
<dbReference type="NCBIfam" id="NF001808">
    <property type="entry name" value="PRK00522.1"/>
    <property type="match status" value="1"/>
</dbReference>
<dbReference type="PANTHER" id="PTHR43110">
    <property type="entry name" value="THIOL PEROXIDASE"/>
    <property type="match status" value="1"/>
</dbReference>
<comment type="miscellaneous">
    <text evidence="6">The active site is a conserved redox-active cysteine residue, the peroxidatic cysteine (C(P)), which makes the nucleophilic attack on the peroxide substrate. The peroxide oxidizes the C(P)-SH to cysteine sulfenic acid (C(P)-SOH), which then reacts with another cysteine residue, the resolving cysteine (C(R)), to form a disulfide bridge. The disulfide is subsequently reduced by an appropriate electron donor to complete the catalytic cycle. In this atypical 2-Cys peroxiredoxin, C(R) is present in the same subunit to form an intramolecular disulfide. The disulfide is subsequently reduced by thioredoxin.</text>
</comment>
<dbReference type="OrthoDB" id="9781543at2"/>
<dbReference type="Gene3D" id="3.40.30.10">
    <property type="entry name" value="Glutaredoxin"/>
    <property type="match status" value="1"/>
</dbReference>
<dbReference type="AlphaFoldDB" id="A0A0D5YW60"/>
<dbReference type="HAMAP" id="MF_00269">
    <property type="entry name" value="Tpx"/>
    <property type="match status" value="1"/>
</dbReference>
<dbReference type="InterPro" id="IPR050455">
    <property type="entry name" value="Tpx_Peroxidase_subfamily"/>
</dbReference>
<gene>
    <name evidence="6" type="primary">tpx</name>
    <name evidence="8" type="ORF">VC82_2950</name>
</gene>
<evidence type="ECO:0000256" key="4">
    <source>
        <dbReference type="ARBA" id="ARBA00023157"/>
    </source>
</evidence>